<dbReference type="GO" id="GO:0005524">
    <property type="term" value="F:ATP binding"/>
    <property type="evidence" value="ECO:0007669"/>
    <property type="project" value="UniProtKB-KW"/>
</dbReference>
<gene>
    <name evidence="4" type="ORF">ACFQ4E_12630</name>
</gene>
<dbReference type="EMBL" id="JBHTMU010000021">
    <property type="protein sequence ID" value="MFD1343268.1"/>
    <property type="molecule type" value="Genomic_DNA"/>
</dbReference>
<evidence type="ECO:0000313" key="4">
    <source>
        <dbReference type="EMBL" id="MFD1343268.1"/>
    </source>
</evidence>
<dbReference type="InterPro" id="IPR001054">
    <property type="entry name" value="A/G_cyclase"/>
</dbReference>
<evidence type="ECO:0000256" key="2">
    <source>
        <dbReference type="ARBA" id="ARBA00022840"/>
    </source>
</evidence>
<protein>
    <submittedName>
        <fullName evidence="4">ATP-binding protein</fullName>
    </submittedName>
</protein>
<dbReference type="InterPro" id="IPR027417">
    <property type="entry name" value="P-loop_NTPase"/>
</dbReference>
<keyword evidence="1" id="KW-0547">Nucleotide-binding</keyword>
<dbReference type="PANTHER" id="PTHR16305:SF28">
    <property type="entry name" value="GUANYLATE CYCLASE DOMAIN-CONTAINING PROTEIN"/>
    <property type="match status" value="1"/>
</dbReference>
<dbReference type="Gene3D" id="3.30.70.1230">
    <property type="entry name" value="Nucleotide cyclase"/>
    <property type="match status" value="1"/>
</dbReference>
<dbReference type="CDD" id="cd07302">
    <property type="entry name" value="CHD"/>
    <property type="match status" value="1"/>
</dbReference>
<organism evidence="4 5">
    <name type="scientific">Litorisediminicola beolgyonensis</name>
    <dbReference type="NCBI Taxonomy" id="1173614"/>
    <lineage>
        <taxon>Bacteria</taxon>
        <taxon>Pseudomonadati</taxon>
        <taxon>Pseudomonadota</taxon>
        <taxon>Alphaproteobacteria</taxon>
        <taxon>Rhodobacterales</taxon>
        <taxon>Paracoccaceae</taxon>
        <taxon>Litorisediminicola</taxon>
    </lineage>
</organism>
<dbReference type="RefSeq" id="WP_386804081.1">
    <property type="nucleotide sequence ID" value="NZ_JBHTMU010000021.1"/>
</dbReference>
<comment type="caution">
    <text evidence="4">The sequence shown here is derived from an EMBL/GenBank/DDBJ whole genome shotgun (WGS) entry which is preliminary data.</text>
</comment>
<dbReference type="Pfam" id="PF00211">
    <property type="entry name" value="Guanylate_cyc"/>
    <property type="match status" value="1"/>
</dbReference>
<reference evidence="5" key="1">
    <citation type="journal article" date="2019" name="Int. J. Syst. Evol. Microbiol.">
        <title>The Global Catalogue of Microorganisms (GCM) 10K type strain sequencing project: providing services to taxonomists for standard genome sequencing and annotation.</title>
        <authorList>
            <consortium name="The Broad Institute Genomics Platform"/>
            <consortium name="The Broad Institute Genome Sequencing Center for Infectious Disease"/>
            <person name="Wu L."/>
            <person name="Ma J."/>
        </authorList>
    </citation>
    <scope>NUCLEOTIDE SEQUENCE [LARGE SCALE GENOMIC DNA]</scope>
    <source>
        <strain evidence="5">CCUG 62953</strain>
    </source>
</reference>
<dbReference type="InterPro" id="IPR029787">
    <property type="entry name" value="Nucleotide_cyclase"/>
</dbReference>
<name>A0ABW3ZK14_9RHOB</name>
<dbReference type="Gene3D" id="1.25.40.10">
    <property type="entry name" value="Tetratricopeptide repeat domain"/>
    <property type="match status" value="1"/>
</dbReference>
<dbReference type="Pfam" id="PF13191">
    <property type="entry name" value="AAA_16"/>
    <property type="match status" value="1"/>
</dbReference>
<sequence length="1009" mass="109354">MSGDMANFTRLPREIGQERAFGLLETAMEQARKAVEGEGGQIVDTAGDGFLAIFGAPLAFEDASLRACRAALTFRDRIAAGRDGFVAEFGAAAEFRVGLSGGTAMFVRYDDGGAKVLGDPVNLAARLQASAGLGEVLIGEDIHRECEGFVTVEDRGAADFKGFDWPVAHYALTGIRAETERFSGARRRGLTRLASRSDEIAAVRRALDRTGRRVVAITGVAGVGKSRLVHEALQVMPRRDQVVYGQCVAEGRAYGPIFDILRHAAKADRGLSHFETLRRLSEVFPFVLDMAEVSALFSGDPSGEDSRNRALRTRDFLGGVLARLSATGAHVMVVEDIHWIDPGSSAVLEALLPLRPTLIVTRRPAPPIAWLDSPHIARIELGLLDAAAIGEIVRDSYGAKLAEDTAALIVDKSEGLPLVAEEMVRALRARDSAATGDADLLTGTLEQSVLSRCDRLEPAARRVLSIAAAIGRDFSVDLLTRAAGSAPDIEAMMSADLIEQVQGDHWRFHHALIRDAVYSGMLSGARREAHRAIAIALEAQAGEGGADRGRIGRHFAEADNHVKAARYLALGAADALAQYDLINAESLAARAMGYVARDPTVLDEAGYRALVITWLHSLHHLAEFRRIVDLSRQLLPRLQAAGASTELSIVQTLVALSMTHTREYAGGETLAQETLEQSERVGDRLGAAWARVALLRNFEETGKRSVAELESLADAILPVAEAEGDRALSMIALYQLCAVYRTAGRRGQSVATANRLMAFAVEHDDRRGHAFASWAKALIHIIDDAPERALATVREGRRHALGGSGDEATCRAIELYSRTMIAASHALAEEIAGFTAEVRRRGDYNLIHAMCWIAAVLHLRKGALADGWRRLNRDLPEVALAGNQPMERQFRLLKAEVLLAVAGLVEPRASEDGQAKEPRRRGPRDLLTFLRLRPWALRDATIELKRCLELEPEAAGANYARARIGLGLVALRRRDKATARAHLEAGRDAAMADGVDLLVRRARAALKQL</sequence>
<keyword evidence="2 4" id="KW-0067">ATP-binding</keyword>
<dbReference type="SUPFAM" id="SSF55073">
    <property type="entry name" value="Nucleotide cyclase"/>
    <property type="match status" value="1"/>
</dbReference>
<dbReference type="SUPFAM" id="SSF52540">
    <property type="entry name" value="P-loop containing nucleoside triphosphate hydrolases"/>
    <property type="match status" value="1"/>
</dbReference>
<feature type="domain" description="Guanylate cyclase" evidence="3">
    <location>
        <begin position="1"/>
        <end position="128"/>
    </location>
</feature>
<dbReference type="InterPro" id="IPR041664">
    <property type="entry name" value="AAA_16"/>
</dbReference>
<accession>A0ABW3ZK14</accession>
<proteinExistence type="predicted"/>
<dbReference type="InterPro" id="IPR011990">
    <property type="entry name" value="TPR-like_helical_dom_sf"/>
</dbReference>
<evidence type="ECO:0000259" key="3">
    <source>
        <dbReference type="PROSITE" id="PS50125"/>
    </source>
</evidence>
<evidence type="ECO:0000256" key="1">
    <source>
        <dbReference type="ARBA" id="ARBA00022741"/>
    </source>
</evidence>
<keyword evidence="5" id="KW-1185">Reference proteome</keyword>
<dbReference type="PROSITE" id="PS50125">
    <property type="entry name" value="GUANYLATE_CYCLASE_2"/>
    <property type="match status" value="1"/>
</dbReference>
<evidence type="ECO:0000313" key="5">
    <source>
        <dbReference type="Proteomes" id="UP001597135"/>
    </source>
</evidence>
<dbReference type="Proteomes" id="UP001597135">
    <property type="component" value="Unassembled WGS sequence"/>
</dbReference>
<dbReference type="PANTHER" id="PTHR16305">
    <property type="entry name" value="TESTICULAR SOLUBLE ADENYLYL CYCLASE"/>
    <property type="match status" value="1"/>
</dbReference>